<dbReference type="SUPFAM" id="SSF102588">
    <property type="entry name" value="LmbE-like"/>
    <property type="match status" value="1"/>
</dbReference>
<name>A0A2W5ZM86_9BACT</name>
<dbReference type="PANTHER" id="PTHR12993">
    <property type="entry name" value="N-ACETYLGLUCOSAMINYL-PHOSPHATIDYLINOSITOL DE-N-ACETYLASE-RELATED"/>
    <property type="match status" value="1"/>
</dbReference>
<dbReference type="EMBL" id="JAEKNS010000059">
    <property type="protein sequence ID" value="MBJ7594253.1"/>
    <property type="molecule type" value="Genomic_DNA"/>
</dbReference>
<reference evidence="1 4" key="3">
    <citation type="submission" date="2020-10" db="EMBL/GenBank/DDBJ databases">
        <title>Ca. Dormibacterota MAGs.</title>
        <authorList>
            <person name="Montgomery K."/>
        </authorList>
    </citation>
    <scope>NUCLEOTIDE SEQUENCE [LARGE SCALE GENOMIC DNA]</scope>
    <source>
        <strain evidence="1">SC8812_S17_18</strain>
    </source>
</reference>
<evidence type="ECO:0000313" key="3">
    <source>
        <dbReference type="Proteomes" id="UP000248724"/>
    </source>
</evidence>
<protein>
    <submittedName>
        <fullName evidence="2">PIG-L domain-containing protein</fullName>
    </submittedName>
    <submittedName>
        <fullName evidence="1">PIG-L family deacetylase</fullName>
    </submittedName>
</protein>
<dbReference type="Pfam" id="PF02585">
    <property type="entry name" value="PIG-L"/>
    <property type="match status" value="1"/>
</dbReference>
<dbReference type="Proteomes" id="UP000248724">
    <property type="component" value="Unassembled WGS sequence"/>
</dbReference>
<accession>A0A934JZS5</accession>
<comment type="caution">
    <text evidence="2">The sequence shown here is derived from an EMBL/GenBank/DDBJ whole genome shotgun (WGS) entry which is preliminary data.</text>
</comment>
<gene>
    <name evidence="2" type="ORF">DLM65_00835</name>
    <name evidence="1" type="ORF">JF886_05200</name>
</gene>
<dbReference type="AlphaFoldDB" id="A0A2W5ZM86"/>
<dbReference type="EMBL" id="QHBU01000016">
    <property type="protein sequence ID" value="PZR83956.1"/>
    <property type="molecule type" value="Genomic_DNA"/>
</dbReference>
<dbReference type="InterPro" id="IPR024078">
    <property type="entry name" value="LmbE-like_dom_sf"/>
</dbReference>
<accession>A0A2W5ZM86</accession>
<reference evidence="2 3" key="1">
    <citation type="journal article" date="2017" name="Nature">
        <title>Atmospheric trace gases support primary production in Antarctic desert surface soil.</title>
        <authorList>
            <person name="Ji M."/>
            <person name="Greening C."/>
            <person name="Vanwonterghem I."/>
            <person name="Carere C.R."/>
            <person name="Bay S.K."/>
            <person name="Steen J.A."/>
            <person name="Montgomery K."/>
            <person name="Lines T."/>
            <person name="Beardall J."/>
            <person name="van Dorst J."/>
            <person name="Snape I."/>
            <person name="Stott M.B."/>
            <person name="Hugenholtz P."/>
            <person name="Ferrari B.C."/>
        </authorList>
    </citation>
    <scope>NUCLEOTIDE SEQUENCE [LARGE SCALE GENOMIC DNA]</scope>
    <source>
        <strain evidence="2">RRmetagenome_bin12</strain>
    </source>
</reference>
<proteinExistence type="predicted"/>
<sequence>MPEGDDSVQRILVVVAHPDDCDFGCAGSTARWTSEGREVSYCIVTDGDAGGSDRSVTRADVAQLRRREQTAAAAVVGVSDIAFLGYADGKVQSSIELRRDITRVIRQRKPQRVVTQSPERNYQRIFASHPDHLAAGEAALCAVYPDSRNPFAHMELLEQEGLEPHTVEEVYLMAMMQGDTVVDITGTIDRKLEALRCHASQYDNFEELAARLREWARLNAEQNHLGEGRSAESFLRVPTT</sequence>
<dbReference type="PANTHER" id="PTHR12993:SF28">
    <property type="entry name" value="LMBE FAMILY PROTEIN"/>
    <property type="match status" value="1"/>
</dbReference>
<dbReference type="InterPro" id="IPR003737">
    <property type="entry name" value="GlcNAc_PI_deacetylase-related"/>
</dbReference>
<organism evidence="2 3">
    <name type="scientific">Candidatus Aeolococcus gillhamiae</name>
    <dbReference type="NCBI Taxonomy" id="3127015"/>
    <lineage>
        <taxon>Bacteria</taxon>
        <taxon>Bacillati</taxon>
        <taxon>Candidatus Dormiibacterota</taxon>
        <taxon>Candidatus Dormibacteria</taxon>
        <taxon>Candidatus Aeolococcales</taxon>
        <taxon>Candidatus Aeolococcaceae</taxon>
        <taxon>Candidatus Aeolococcus</taxon>
    </lineage>
</organism>
<dbReference type="Proteomes" id="UP000606991">
    <property type="component" value="Unassembled WGS sequence"/>
</dbReference>
<dbReference type="GO" id="GO:0016811">
    <property type="term" value="F:hydrolase activity, acting on carbon-nitrogen (but not peptide) bonds, in linear amides"/>
    <property type="evidence" value="ECO:0007669"/>
    <property type="project" value="TreeGrafter"/>
</dbReference>
<evidence type="ECO:0000313" key="2">
    <source>
        <dbReference type="EMBL" id="PZR83956.1"/>
    </source>
</evidence>
<evidence type="ECO:0000313" key="4">
    <source>
        <dbReference type="Proteomes" id="UP000606991"/>
    </source>
</evidence>
<evidence type="ECO:0000313" key="1">
    <source>
        <dbReference type="EMBL" id="MBJ7594253.1"/>
    </source>
</evidence>
<dbReference type="Gene3D" id="3.40.50.10320">
    <property type="entry name" value="LmbE-like"/>
    <property type="match status" value="1"/>
</dbReference>
<reference evidence="2" key="2">
    <citation type="submission" date="2018-05" db="EMBL/GenBank/DDBJ databases">
        <authorList>
            <person name="Ferrari B."/>
        </authorList>
    </citation>
    <scope>NUCLEOTIDE SEQUENCE</scope>
    <source>
        <strain evidence="2">RRmetagenome_bin12</strain>
    </source>
</reference>
<dbReference type="RefSeq" id="WP_337310278.1">
    <property type="nucleotide sequence ID" value="NZ_JAEKNS010000059.1"/>
</dbReference>